<dbReference type="Proteomes" id="UP000324585">
    <property type="component" value="Unassembled WGS sequence"/>
</dbReference>
<dbReference type="OMA" id="DRCQQHA"/>
<dbReference type="PANTHER" id="PTHR34547:SF1">
    <property type="entry name" value="YACP-LIKE NYN DOMAIN PROTEIN"/>
    <property type="match status" value="1"/>
</dbReference>
<evidence type="ECO:0000256" key="1">
    <source>
        <dbReference type="SAM" id="MobiDB-lite"/>
    </source>
</evidence>
<accession>A0A5J4YVN1</accession>
<keyword evidence="3" id="KW-1185">Reference proteome</keyword>
<dbReference type="EMBL" id="VRMN01000003">
    <property type="protein sequence ID" value="KAA8495248.1"/>
    <property type="molecule type" value="Genomic_DNA"/>
</dbReference>
<evidence type="ECO:0000313" key="3">
    <source>
        <dbReference type="Proteomes" id="UP000324585"/>
    </source>
</evidence>
<evidence type="ECO:0000313" key="2">
    <source>
        <dbReference type="EMBL" id="KAA8495248.1"/>
    </source>
</evidence>
<dbReference type="Pfam" id="PF05991">
    <property type="entry name" value="NYN_YacP"/>
    <property type="match status" value="1"/>
</dbReference>
<dbReference type="AlphaFoldDB" id="A0A5J4YVN1"/>
<dbReference type="PANTHER" id="PTHR34547">
    <property type="entry name" value="YACP-LIKE NYN DOMAIN PROTEIN"/>
    <property type="match status" value="1"/>
</dbReference>
<sequence>MACFLHGHAGFVADAKRTGRAGDGWRRVRVRRAFGCGVDLHTTARAGLRGGRAFSLYMVAGENAGKKNKGRDEEKEESAANAFQPRRIAVDGPMSVKQQIRLLRKVEEMSRPQKPKIRTSFRRKKEDALLESDDDDSAYLRRRARRKAAEPMPAGKYSKVAQPVCLIDGYNVIGYWKKLKKRRDAGDMEGARELLLVEVSQFAVYRGWQCVIVYDAYGNAKAQTEESQNGVKIIYTGKGTADDYIEQQSKTFCDLGESQVWAVTSDLVQQRVSQNNGAHVLSSGMFTQEIKLAKKHQNEAIQEEQERNVSQKGRKLIDNLKGSSREALFRLRSELDGPKGS</sequence>
<dbReference type="InterPro" id="IPR010298">
    <property type="entry name" value="YacP-like"/>
</dbReference>
<feature type="region of interest" description="Disordered" evidence="1">
    <location>
        <begin position="105"/>
        <end position="129"/>
    </location>
</feature>
<name>A0A5J4YVN1_PORPP</name>
<dbReference type="OrthoDB" id="5092at2759"/>
<gene>
    <name evidence="2" type="ORF">FVE85_1403</name>
</gene>
<reference evidence="3" key="1">
    <citation type="journal article" date="2019" name="Nat. Commun.">
        <title>Expansion of phycobilisome linker gene families in mesophilic red algae.</title>
        <authorList>
            <person name="Lee J."/>
            <person name="Kim D."/>
            <person name="Bhattacharya D."/>
            <person name="Yoon H.S."/>
        </authorList>
    </citation>
    <scope>NUCLEOTIDE SEQUENCE [LARGE SCALE GENOMIC DNA]</scope>
    <source>
        <strain evidence="3">CCMP 1328</strain>
    </source>
</reference>
<protein>
    <submittedName>
        <fullName evidence="2">Protein YacP</fullName>
    </submittedName>
</protein>
<feature type="compositionally biased region" description="Basic residues" evidence="1">
    <location>
        <begin position="113"/>
        <end position="123"/>
    </location>
</feature>
<comment type="caution">
    <text evidence="2">The sequence shown here is derived from an EMBL/GenBank/DDBJ whole genome shotgun (WGS) entry which is preliminary data.</text>
</comment>
<organism evidence="2 3">
    <name type="scientific">Porphyridium purpureum</name>
    <name type="common">Red alga</name>
    <name type="synonym">Porphyridium cruentum</name>
    <dbReference type="NCBI Taxonomy" id="35688"/>
    <lineage>
        <taxon>Eukaryota</taxon>
        <taxon>Rhodophyta</taxon>
        <taxon>Bangiophyceae</taxon>
        <taxon>Porphyridiales</taxon>
        <taxon>Porphyridiaceae</taxon>
        <taxon>Porphyridium</taxon>
    </lineage>
</organism>
<proteinExistence type="predicted"/>